<evidence type="ECO:0000313" key="4">
    <source>
        <dbReference type="Proteomes" id="UP000094801"/>
    </source>
</evidence>
<dbReference type="SUPFAM" id="SSF49562">
    <property type="entry name" value="C2 domain (Calcium/lipid-binding domain, CaLB)"/>
    <property type="match status" value="1"/>
</dbReference>
<feature type="domain" description="Ras-GAP" evidence="2">
    <location>
        <begin position="469"/>
        <end position="679"/>
    </location>
</feature>
<dbReference type="PANTHER" id="PTHR10194">
    <property type="entry name" value="RAS GTPASE-ACTIVATING PROTEINS"/>
    <property type="match status" value="1"/>
</dbReference>
<dbReference type="Gene3D" id="1.10.506.10">
    <property type="entry name" value="GTPase Activation - p120gap, domain 1"/>
    <property type="match status" value="1"/>
</dbReference>
<dbReference type="CDD" id="cd05137">
    <property type="entry name" value="RasGAP_CLA2_BUD2"/>
    <property type="match status" value="1"/>
</dbReference>
<dbReference type="InterPro" id="IPR039360">
    <property type="entry name" value="Ras_GTPase"/>
</dbReference>
<dbReference type="Proteomes" id="UP000094801">
    <property type="component" value="Unassembled WGS sequence"/>
</dbReference>
<dbReference type="SUPFAM" id="SSF48350">
    <property type="entry name" value="GTPase activation domain, GAP"/>
    <property type="match status" value="1"/>
</dbReference>
<dbReference type="EMBL" id="KV453858">
    <property type="protein sequence ID" value="ODV84123.1"/>
    <property type="molecule type" value="Genomic_DNA"/>
</dbReference>
<reference evidence="4" key="1">
    <citation type="submission" date="2016-04" db="EMBL/GenBank/DDBJ databases">
        <title>Comparative genomics of biotechnologically important yeasts.</title>
        <authorList>
            <consortium name="DOE Joint Genome Institute"/>
            <person name="Riley R."/>
            <person name="Haridas S."/>
            <person name="Wolfe K.H."/>
            <person name="Lopes M.R."/>
            <person name="Hittinger C.T."/>
            <person name="Goker M."/>
            <person name="Salamov A."/>
            <person name="Wisecaver J."/>
            <person name="Long T.M."/>
            <person name="Aerts A.L."/>
            <person name="Barry K."/>
            <person name="Choi C."/>
            <person name="Clum A."/>
            <person name="Coughlan A.Y."/>
            <person name="Deshpande S."/>
            <person name="Douglass A.P."/>
            <person name="Hanson S.J."/>
            <person name="Klenk H.-P."/>
            <person name="Labutti K."/>
            <person name="Lapidus A."/>
            <person name="Lindquist E."/>
            <person name="Lipzen A."/>
            <person name="Meier-Kolthoff J.P."/>
            <person name="Ohm R.A."/>
            <person name="Otillar R.P."/>
            <person name="Pangilinan J."/>
            <person name="Peng Y."/>
            <person name="Rokas A."/>
            <person name="Rosa C.A."/>
            <person name="Scheuner C."/>
            <person name="Sibirny A.A."/>
            <person name="Slot J.C."/>
            <person name="Stielow J.B."/>
            <person name="Sun H."/>
            <person name="Kurtzman C.P."/>
            <person name="Blackwell M."/>
            <person name="Grigoriev I.V."/>
            <person name="Jeffries T.W."/>
        </authorList>
    </citation>
    <scope>NUCLEOTIDE SEQUENCE [LARGE SCALE GENOMIC DNA]</scope>
    <source>
        <strain evidence="4">NRRL YB-2248</strain>
    </source>
</reference>
<evidence type="ECO:0000313" key="3">
    <source>
        <dbReference type="EMBL" id="ODV84123.1"/>
    </source>
</evidence>
<dbReference type="InterPro" id="IPR008936">
    <property type="entry name" value="Rho_GTPase_activation_prot"/>
</dbReference>
<dbReference type="STRING" id="983967.A0A1E4SXA7"/>
<dbReference type="GO" id="GO:0007165">
    <property type="term" value="P:signal transduction"/>
    <property type="evidence" value="ECO:0007669"/>
    <property type="project" value="UniProtKB-ARBA"/>
</dbReference>
<dbReference type="InterPro" id="IPR035892">
    <property type="entry name" value="C2_domain_sf"/>
</dbReference>
<dbReference type="InterPro" id="IPR023152">
    <property type="entry name" value="RasGAP_CS"/>
</dbReference>
<evidence type="ECO:0000259" key="2">
    <source>
        <dbReference type="PROSITE" id="PS50018"/>
    </source>
</evidence>
<keyword evidence="4" id="KW-1185">Reference proteome</keyword>
<dbReference type="PANTHER" id="PTHR10194:SF60">
    <property type="entry name" value="RAS GTPASE-ACTIVATING PROTEIN RASKOL"/>
    <property type="match status" value="1"/>
</dbReference>
<accession>A0A1E4SXA7</accession>
<sequence length="950" mass="111262">MSSKSLERIRSLIQSNQGIYSKSNVQWSYVYNELSSIDQTWNITSLNITAKGELISNKSLVMVSNLQRCQIQLFQSDFVIKITTTNKISVYVKLDVYKEYELLLSCLMIWQNLNPGGLMNKWNFNKSIIYQTNLKSNELLVCRFKIYGPLPTQNKKVKFFKMDNPIYPMSDEGWFNAIGYLKPNGILDLLCESDGSKLYSIDITKLYSSEIRQIHHSIFHNSNILFLGCINELRNLHIFKNEIDTEEIDNFIISENKKLHKARRIMIDFDLRIDLEDWLVTLSSFTKLEYIGNGIIQQKMRVVKNFQLEIVEANFTNIQSDESKYIYSELMMWNCPWFRTAIVPNSKNPFWKENFQVDLPTSTEFFKIIIKTCNSNEHYNTSGGGDDDDNSIVGTAFITPDVISTNEFMKKIPIYNMKNEEIGQLSMNLNREESHILPYQNYKIFEKMLVNLNVDDLLKFINNLMTPSTLESWSIMLLDIYQTLNKEHDFFESSMRLESQPIDSMTRDNRTKNKKTNSANGLNTIFRGNSILSKTLEKYALRIGQEYQEKLLGEFINKITIENKNCEVDPRLDPIHYKENYFNLLQYIESLWDLIYKTSNDLPQDLKDEWKNLRRNVEKSVEPNDTETPLNALSSFIFLRFLCPAILNPKLFNLTKNHQSGKISRTLTLIAKILMVFANRTKFQKHKEPFMLPLNEDFIIKHQDELLIYLDRVTGRKMDFNEKLLEMSNLVERPSLNISNEVLNELPTMPYLIDKYLMMFKLIKILDEHNQSRDKLDINNRNVKITDLKFEILGFDDTDFGSEEFIKNLLDDEDEEFNKQLLHKKISLKDLMNQSSILVKKTIKLEKNLIKPEIPSIYTHESWQIFTESILKSVKIDKNGFVVYDISIDSKINQHSGFDGFIRNLIKKNEITKSESIQSMITDKQMTITANNESTKNVFKKIFTRKKSII</sequence>
<dbReference type="InterPro" id="IPR001936">
    <property type="entry name" value="RasGAP_dom"/>
</dbReference>
<gene>
    <name evidence="3" type="ORF">CANARDRAFT_201383</name>
</gene>
<evidence type="ECO:0000256" key="1">
    <source>
        <dbReference type="ARBA" id="ARBA00022468"/>
    </source>
</evidence>
<dbReference type="PROSITE" id="PS50018">
    <property type="entry name" value="RAS_GTPASE_ACTIV_2"/>
    <property type="match status" value="1"/>
</dbReference>
<dbReference type="OrthoDB" id="775356at2759"/>
<proteinExistence type="predicted"/>
<keyword evidence="1" id="KW-0343">GTPase activation</keyword>
<dbReference type="SMART" id="SM00323">
    <property type="entry name" value="RasGAP"/>
    <property type="match status" value="1"/>
</dbReference>
<dbReference type="PROSITE" id="PS00509">
    <property type="entry name" value="RAS_GTPASE_ACTIV_1"/>
    <property type="match status" value="1"/>
</dbReference>
<dbReference type="Pfam" id="PF00616">
    <property type="entry name" value="RasGAP"/>
    <property type="match status" value="2"/>
</dbReference>
<protein>
    <recommendedName>
        <fullName evidence="2">Ras-GAP domain-containing protein</fullName>
    </recommendedName>
</protein>
<dbReference type="AlphaFoldDB" id="A0A1E4SXA7"/>
<dbReference type="GO" id="GO:0005096">
    <property type="term" value="F:GTPase activator activity"/>
    <property type="evidence" value="ECO:0007669"/>
    <property type="project" value="UniProtKB-KW"/>
</dbReference>
<name>A0A1E4SXA7_9ASCO</name>
<organism evidence="3 4">
    <name type="scientific">[Candida] arabinofermentans NRRL YB-2248</name>
    <dbReference type="NCBI Taxonomy" id="983967"/>
    <lineage>
        <taxon>Eukaryota</taxon>
        <taxon>Fungi</taxon>
        <taxon>Dikarya</taxon>
        <taxon>Ascomycota</taxon>
        <taxon>Saccharomycotina</taxon>
        <taxon>Pichiomycetes</taxon>
        <taxon>Pichiales</taxon>
        <taxon>Pichiaceae</taxon>
        <taxon>Ogataea</taxon>
        <taxon>Ogataea/Candida clade</taxon>
    </lineage>
</organism>